<dbReference type="AlphaFoldDB" id="A0A6C0L7G3"/>
<comment type="cofactor">
    <cofactor evidence="1">
        <name>Fe(2+)</name>
        <dbReference type="ChEBI" id="CHEBI:29033"/>
    </cofactor>
</comment>
<proteinExistence type="predicted"/>
<reference evidence="7" key="1">
    <citation type="journal article" date="2020" name="Nature">
        <title>Giant virus diversity and host interactions through global metagenomics.</title>
        <authorList>
            <person name="Schulz F."/>
            <person name="Roux S."/>
            <person name="Paez-Espino D."/>
            <person name="Jungbluth S."/>
            <person name="Walsh D.A."/>
            <person name="Denef V.J."/>
            <person name="McMahon K.D."/>
            <person name="Konstantinidis K.T."/>
            <person name="Eloe-Fadrosh E.A."/>
            <person name="Kyrpides N.C."/>
            <person name="Woyke T."/>
        </authorList>
    </citation>
    <scope>NUCLEOTIDE SEQUENCE</scope>
    <source>
        <strain evidence="7">GVMAG-M-3300027759-42</strain>
    </source>
</reference>
<keyword evidence="4" id="KW-0560">Oxidoreductase</keyword>
<sequence length="313" mass="36056">MYGKYKEMIIKTEKKNGVTVYTVEKDYDDKVLAKKMDKFLKPDDIKTIIKDDSDVFAADGRLLLRFRKNKLTTANQDAFYDSIIKFAKNASSLRGSASGSKKKNLGNVKKVMSNIFGYFDRWTPSQKVIFTKLGRKPSINVRECRFNMDYPELYKKTIPLIEEVDKMYAKLTPEHYSKQIKKAKETHFKIANTAFTTITTNVNFQTGLHTDKGDDDEGFGNLAVIERGDYTGGETCFPQYGVGVDVRSGDVLFMDVHQPHANLPIHKKTPETIRLSIVCYLRKNVWLNSKNKTRKFFETHNKTVKNMRRNPKD</sequence>
<dbReference type="GO" id="GO:0046872">
    <property type="term" value="F:metal ion binding"/>
    <property type="evidence" value="ECO:0007669"/>
    <property type="project" value="UniProtKB-KW"/>
</dbReference>
<feature type="domain" description="2OGFeDO JBP1/TET oxygenase" evidence="6">
    <location>
        <begin position="138"/>
        <end position="283"/>
    </location>
</feature>
<dbReference type="Gene3D" id="3.60.130.30">
    <property type="match status" value="1"/>
</dbReference>
<dbReference type="EMBL" id="MN740445">
    <property type="protein sequence ID" value="QHU26886.1"/>
    <property type="molecule type" value="Genomic_DNA"/>
</dbReference>
<evidence type="ECO:0000256" key="2">
    <source>
        <dbReference type="ARBA" id="ARBA00022723"/>
    </source>
</evidence>
<dbReference type="GO" id="GO:0051213">
    <property type="term" value="F:dioxygenase activity"/>
    <property type="evidence" value="ECO:0007669"/>
    <property type="project" value="UniProtKB-KW"/>
</dbReference>
<evidence type="ECO:0000259" key="6">
    <source>
        <dbReference type="Pfam" id="PF12851"/>
    </source>
</evidence>
<name>A0A6C0L7G3_9ZZZZ</name>
<evidence type="ECO:0000256" key="4">
    <source>
        <dbReference type="ARBA" id="ARBA00023002"/>
    </source>
</evidence>
<keyword evidence="3" id="KW-0223">Dioxygenase</keyword>
<evidence type="ECO:0000256" key="5">
    <source>
        <dbReference type="ARBA" id="ARBA00023004"/>
    </source>
</evidence>
<keyword evidence="5" id="KW-0408">Iron</keyword>
<dbReference type="InterPro" id="IPR024779">
    <property type="entry name" value="2OGFeDO_JBP1/TET_oxygenase_dom"/>
</dbReference>
<accession>A0A6C0L7G3</accession>
<dbReference type="Pfam" id="PF12851">
    <property type="entry name" value="Tet_JBP"/>
    <property type="match status" value="1"/>
</dbReference>
<protein>
    <recommendedName>
        <fullName evidence="6">2OGFeDO JBP1/TET oxygenase domain-containing protein</fullName>
    </recommendedName>
</protein>
<evidence type="ECO:0000256" key="1">
    <source>
        <dbReference type="ARBA" id="ARBA00001954"/>
    </source>
</evidence>
<evidence type="ECO:0000313" key="7">
    <source>
        <dbReference type="EMBL" id="QHU26886.1"/>
    </source>
</evidence>
<organism evidence="7">
    <name type="scientific">viral metagenome</name>
    <dbReference type="NCBI Taxonomy" id="1070528"/>
    <lineage>
        <taxon>unclassified sequences</taxon>
        <taxon>metagenomes</taxon>
        <taxon>organismal metagenomes</taxon>
    </lineage>
</organism>
<keyword evidence="2" id="KW-0479">Metal-binding</keyword>
<evidence type="ECO:0000256" key="3">
    <source>
        <dbReference type="ARBA" id="ARBA00022964"/>
    </source>
</evidence>